<comment type="caution">
    <text evidence="1">The sequence shown here is derived from an EMBL/GenBank/DDBJ whole genome shotgun (WGS) entry which is preliminary data.</text>
</comment>
<dbReference type="RefSeq" id="WP_116848674.1">
    <property type="nucleotide sequence ID" value="NZ_QTJU01000007.1"/>
</dbReference>
<dbReference type="Proteomes" id="UP000261284">
    <property type="component" value="Unassembled WGS sequence"/>
</dbReference>
<dbReference type="AlphaFoldDB" id="A0A3E1NG01"/>
<dbReference type="InterPro" id="IPR008928">
    <property type="entry name" value="6-hairpin_glycosidase_sf"/>
</dbReference>
<dbReference type="GO" id="GO:0005975">
    <property type="term" value="P:carbohydrate metabolic process"/>
    <property type="evidence" value="ECO:0007669"/>
    <property type="project" value="InterPro"/>
</dbReference>
<organism evidence="1 2">
    <name type="scientific">Deminuibacter soli</name>
    <dbReference type="NCBI Taxonomy" id="2291815"/>
    <lineage>
        <taxon>Bacteria</taxon>
        <taxon>Pseudomonadati</taxon>
        <taxon>Bacteroidota</taxon>
        <taxon>Chitinophagia</taxon>
        <taxon>Chitinophagales</taxon>
        <taxon>Chitinophagaceae</taxon>
        <taxon>Deminuibacter</taxon>
    </lineage>
</organism>
<dbReference type="OrthoDB" id="1111500at2"/>
<protein>
    <submittedName>
        <fullName evidence="1">Uncharacterized protein</fullName>
    </submittedName>
</protein>
<proteinExistence type="predicted"/>
<dbReference type="InterPro" id="IPR012341">
    <property type="entry name" value="6hp_glycosidase-like_sf"/>
</dbReference>
<keyword evidence="2" id="KW-1185">Reference proteome</keyword>
<dbReference type="SUPFAM" id="SSF48208">
    <property type="entry name" value="Six-hairpin glycosidases"/>
    <property type="match status" value="1"/>
</dbReference>
<gene>
    <name evidence="1" type="ORF">DXN05_18045</name>
</gene>
<dbReference type="Gene3D" id="1.50.10.10">
    <property type="match status" value="1"/>
</dbReference>
<evidence type="ECO:0000313" key="1">
    <source>
        <dbReference type="EMBL" id="RFM26890.1"/>
    </source>
</evidence>
<dbReference type="EMBL" id="QTJU01000007">
    <property type="protein sequence ID" value="RFM26890.1"/>
    <property type="molecule type" value="Genomic_DNA"/>
</dbReference>
<reference evidence="1 2" key="1">
    <citation type="submission" date="2018-08" db="EMBL/GenBank/DDBJ databases">
        <title>Chitinophagaceae sp. K23C18032701, a novel bacterium isolated from forest soil.</title>
        <authorList>
            <person name="Wang C."/>
        </authorList>
    </citation>
    <scope>NUCLEOTIDE SEQUENCE [LARGE SCALE GENOMIC DNA]</scope>
    <source>
        <strain evidence="1 2">K23C18032701</strain>
    </source>
</reference>
<accession>A0A3E1NG01</accession>
<name>A0A3E1NG01_9BACT</name>
<sequence>MNQNRTRLRPPVKSVQLFFFLLCSLVLYSGKLQAQSAQQRALAQTILSDKRLDTVYAKAVQLLAKGFAAGDGYPQVWIRDLNTFIETSCQVYDKAIIRESLVTFLRLQQPNGEIVDGYVRKGHVTWNDPNIYTSAIDTTHVGFKNTVETDQETSLIQAIAKYIRTTGDHSILSEPVDGKTVLQRLELAVEYLLKERYAPRYGLLKGATTQDWGDVQIEGGAVVDIDSNTHWCVDPYDNAMFVIALKDLQTFYPAGAVQQRWEKLEVATAANIRKYLWDDTHHKLIPHRYLAASPMPKGFDENKIFYHGATAIAIEAGLLSMAEIKSANTRMLDDVKQANAQSIGLTLYPPYPENTYPSSTVNKAYEYQNGGDWTWFGARMIQQLVRYGYVGEAWQELQPMLTRVLADDTFYEWYTPGGQRRGSAAFKGSAGTLAKAIALLRAWARQQS</sequence>
<evidence type="ECO:0000313" key="2">
    <source>
        <dbReference type="Proteomes" id="UP000261284"/>
    </source>
</evidence>